<dbReference type="EMBL" id="JBBPHU010000001">
    <property type="protein sequence ID" value="KAK7523959.1"/>
    <property type="molecule type" value="Genomic_DNA"/>
</dbReference>
<evidence type="ECO:0000313" key="2">
    <source>
        <dbReference type="EMBL" id="KAK7523959.1"/>
    </source>
</evidence>
<dbReference type="Proteomes" id="UP001363622">
    <property type="component" value="Unassembled WGS sequence"/>
</dbReference>
<dbReference type="PROSITE" id="PS50005">
    <property type="entry name" value="TPR"/>
    <property type="match status" value="1"/>
</dbReference>
<keyword evidence="1" id="KW-0802">TPR repeat</keyword>
<keyword evidence="3" id="KW-1185">Reference proteome</keyword>
<dbReference type="PANTHER" id="PTHR46035:SF3">
    <property type="entry name" value="TRANSLOCATION PROTEIN SEC72"/>
    <property type="match status" value="1"/>
</dbReference>
<comment type="caution">
    <text evidence="2">The sequence shown here is derived from an EMBL/GenBank/DDBJ whole genome shotgun (WGS) entry which is preliminary data.</text>
</comment>
<protein>
    <submittedName>
        <fullName evidence="2">Tetratricopeptide repeat domain-containing protein</fullName>
    </submittedName>
</protein>
<dbReference type="SMART" id="SM00028">
    <property type="entry name" value="TPR"/>
    <property type="match status" value="3"/>
</dbReference>
<sequence>MEEDTFVQLPLHMDPQTKAISASSPSGPLQKEIDEVNALHRSIISLDTPGQTPPPPVPVHPKRSAQITKLRESGNTSYKKGQHGDAVRMYSLAIDMALQRPAWEPSGLVREELTGLYSNRAQAHMAMQNWAEGAVDAETSVELKKVGNAKAWWRRGRCLVEMGRAKEAKEWVRSALEFEPQESDLVNLDKEVDALLARGKSD</sequence>
<dbReference type="Pfam" id="PF13181">
    <property type="entry name" value="TPR_8"/>
    <property type="match status" value="1"/>
</dbReference>
<reference evidence="2 3" key="1">
    <citation type="submission" date="2024-04" db="EMBL/GenBank/DDBJ databases">
        <title>Phyllosticta paracitricarpa is synonymous to the EU quarantine fungus P. citricarpa based on phylogenomic analyses.</title>
        <authorList>
            <consortium name="Lawrence Berkeley National Laboratory"/>
            <person name="Van Ingen-Buijs V.A."/>
            <person name="Van Westerhoven A.C."/>
            <person name="Haridas S."/>
            <person name="Skiadas P."/>
            <person name="Martin F."/>
            <person name="Groenewald J.Z."/>
            <person name="Crous P.W."/>
            <person name="Seidl M.F."/>
        </authorList>
    </citation>
    <scope>NUCLEOTIDE SEQUENCE [LARGE SCALE GENOMIC DNA]</scope>
    <source>
        <strain evidence="2 3">CBS 123371</strain>
    </source>
</reference>
<dbReference type="InterPro" id="IPR011990">
    <property type="entry name" value="TPR-like_helical_dom_sf"/>
</dbReference>
<proteinExistence type="predicted"/>
<name>A0ABR1KYN0_9PEZI</name>
<feature type="repeat" description="TPR" evidence="1">
    <location>
        <begin position="149"/>
        <end position="182"/>
    </location>
</feature>
<gene>
    <name evidence="2" type="ORF">IWZ03DRAFT_365986</name>
</gene>
<organism evidence="2 3">
    <name type="scientific">Phyllosticta citriasiana</name>
    <dbReference type="NCBI Taxonomy" id="595635"/>
    <lineage>
        <taxon>Eukaryota</taxon>
        <taxon>Fungi</taxon>
        <taxon>Dikarya</taxon>
        <taxon>Ascomycota</taxon>
        <taxon>Pezizomycotina</taxon>
        <taxon>Dothideomycetes</taxon>
        <taxon>Dothideomycetes incertae sedis</taxon>
        <taxon>Botryosphaeriales</taxon>
        <taxon>Phyllostictaceae</taxon>
        <taxon>Phyllosticta</taxon>
    </lineage>
</organism>
<dbReference type="PANTHER" id="PTHR46035">
    <property type="entry name" value="TETRATRICOPEPTIDE REPEAT PROTEIN 4"/>
    <property type="match status" value="1"/>
</dbReference>
<evidence type="ECO:0000313" key="3">
    <source>
        <dbReference type="Proteomes" id="UP001363622"/>
    </source>
</evidence>
<evidence type="ECO:0000256" key="1">
    <source>
        <dbReference type="PROSITE-ProRule" id="PRU00339"/>
    </source>
</evidence>
<accession>A0ABR1KYN0</accession>
<dbReference type="SUPFAM" id="SSF48452">
    <property type="entry name" value="TPR-like"/>
    <property type="match status" value="1"/>
</dbReference>
<dbReference type="InterPro" id="IPR019734">
    <property type="entry name" value="TPR_rpt"/>
</dbReference>
<dbReference type="Gene3D" id="1.25.40.10">
    <property type="entry name" value="Tetratricopeptide repeat domain"/>
    <property type="match status" value="1"/>
</dbReference>